<sequence length="145" mass="16233">MERNPKKYEIAYILHSSTAEKAVAEQAQKIAALIEAEKGIISHSDAPQKRRLAYPIGKEDHGYFGWIKFTALPDAIAAIEKKLKTATSLLRHLVVEDTIPLQQFPRMPRPASAPIAAVPPKREQEADERLDLEALDKKLEEILGK</sequence>
<comment type="function">
    <text evidence="3">Binds together with bS18 to 16S ribosomal RNA.</text>
</comment>
<feature type="region of interest" description="Disordered" evidence="4">
    <location>
        <begin position="106"/>
        <end position="129"/>
    </location>
</feature>
<comment type="similarity">
    <text evidence="1 3">Belongs to the bacterial ribosomal protein bS6 family.</text>
</comment>
<dbReference type="GO" id="GO:0003735">
    <property type="term" value="F:structural constituent of ribosome"/>
    <property type="evidence" value="ECO:0007669"/>
    <property type="project" value="InterPro"/>
</dbReference>
<gene>
    <name evidence="3" type="primary">rpsF</name>
    <name evidence="5" type="ORF">UY61_C0003G0012</name>
</gene>
<protein>
    <recommendedName>
        <fullName evidence="2 3">Small ribosomal subunit protein bS6</fullName>
    </recommendedName>
</protein>
<dbReference type="AlphaFoldDB" id="A0A0G1Z2H7"/>
<dbReference type="GO" id="GO:0005737">
    <property type="term" value="C:cytoplasm"/>
    <property type="evidence" value="ECO:0007669"/>
    <property type="project" value="UniProtKB-ARBA"/>
</dbReference>
<keyword evidence="3 5" id="KW-0689">Ribosomal protein</keyword>
<dbReference type="GO" id="GO:0070181">
    <property type="term" value="F:small ribosomal subunit rRNA binding"/>
    <property type="evidence" value="ECO:0007669"/>
    <property type="project" value="TreeGrafter"/>
</dbReference>
<accession>A0A0G1Z2H7</accession>
<dbReference type="Gene3D" id="3.30.70.60">
    <property type="match status" value="1"/>
</dbReference>
<dbReference type="InterPro" id="IPR014717">
    <property type="entry name" value="Transl_elong_EF1B/ribsomal_bS6"/>
</dbReference>
<dbReference type="GO" id="GO:0006412">
    <property type="term" value="P:translation"/>
    <property type="evidence" value="ECO:0007669"/>
    <property type="project" value="UniProtKB-UniRule"/>
</dbReference>
<feature type="compositionally biased region" description="Basic and acidic residues" evidence="4">
    <location>
        <begin position="120"/>
        <end position="129"/>
    </location>
</feature>
<dbReference type="Proteomes" id="UP000034201">
    <property type="component" value="Unassembled WGS sequence"/>
</dbReference>
<dbReference type="InterPro" id="IPR035980">
    <property type="entry name" value="Ribosomal_bS6_sf"/>
</dbReference>
<dbReference type="Pfam" id="PF01250">
    <property type="entry name" value="Ribosomal_S6"/>
    <property type="match status" value="1"/>
</dbReference>
<dbReference type="EMBL" id="LCQQ01000003">
    <property type="protein sequence ID" value="KKW21572.1"/>
    <property type="molecule type" value="Genomic_DNA"/>
</dbReference>
<organism evidence="5 6">
    <name type="scientific">Candidatus Adlerbacteria bacterium GW2011_GWC1_50_9</name>
    <dbReference type="NCBI Taxonomy" id="1618608"/>
    <lineage>
        <taxon>Bacteria</taxon>
        <taxon>Candidatus Adleribacteriota</taxon>
    </lineage>
</organism>
<evidence type="ECO:0000256" key="1">
    <source>
        <dbReference type="ARBA" id="ARBA00009512"/>
    </source>
</evidence>
<keyword evidence="3" id="KW-0694">RNA-binding</keyword>
<evidence type="ECO:0000256" key="4">
    <source>
        <dbReference type="SAM" id="MobiDB-lite"/>
    </source>
</evidence>
<dbReference type="InterPro" id="IPR020814">
    <property type="entry name" value="Ribosomal_S6_plastid/chlpt"/>
</dbReference>
<proteinExistence type="inferred from homology"/>
<dbReference type="PANTHER" id="PTHR21011">
    <property type="entry name" value="MITOCHONDRIAL 28S RIBOSOMAL PROTEIN S6"/>
    <property type="match status" value="1"/>
</dbReference>
<evidence type="ECO:0000313" key="5">
    <source>
        <dbReference type="EMBL" id="KKW21572.1"/>
    </source>
</evidence>
<evidence type="ECO:0000313" key="6">
    <source>
        <dbReference type="Proteomes" id="UP000034201"/>
    </source>
</evidence>
<dbReference type="InterPro" id="IPR000529">
    <property type="entry name" value="Ribosomal_bS6"/>
</dbReference>
<evidence type="ECO:0000256" key="3">
    <source>
        <dbReference type="HAMAP-Rule" id="MF_00360"/>
    </source>
</evidence>
<dbReference type="SUPFAM" id="SSF54995">
    <property type="entry name" value="Ribosomal protein S6"/>
    <property type="match status" value="1"/>
</dbReference>
<keyword evidence="3" id="KW-0699">rRNA-binding</keyword>
<keyword evidence="3" id="KW-0687">Ribonucleoprotein</keyword>
<dbReference type="HAMAP" id="MF_00360">
    <property type="entry name" value="Ribosomal_bS6"/>
    <property type="match status" value="1"/>
</dbReference>
<dbReference type="NCBIfam" id="TIGR00166">
    <property type="entry name" value="S6"/>
    <property type="match status" value="1"/>
</dbReference>
<dbReference type="CDD" id="cd00473">
    <property type="entry name" value="bS6"/>
    <property type="match status" value="1"/>
</dbReference>
<dbReference type="PANTHER" id="PTHR21011:SF1">
    <property type="entry name" value="SMALL RIBOSOMAL SUBUNIT PROTEIN BS6M"/>
    <property type="match status" value="1"/>
</dbReference>
<comment type="caution">
    <text evidence="5">The sequence shown here is derived from an EMBL/GenBank/DDBJ whole genome shotgun (WGS) entry which is preliminary data.</text>
</comment>
<dbReference type="GO" id="GO:0005840">
    <property type="term" value="C:ribosome"/>
    <property type="evidence" value="ECO:0007669"/>
    <property type="project" value="UniProtKB-KW"/>
</dbReference>
<evidence type="ECO:0000256" key="2">
    <source>
        <dbReference type="ARBA" id="ARBA00035294"/>
    </source>
</evidence>
<reference evidence="5 6" key="1">
    <citation type="journal article" date="2015" name="Nature">
        <title>rRNA introns, odd ribosomes, and small enigmatic genomes across a large radiation of phyla.</title>
        <authorList>
            <person name="Brown C.T."/>
            <person name="Hug L.A."/>
            <person name="Thomas B.C."/>
            <person name="Sharon I."/>
            <person name="Castelle C.J."/>
            <person name="Singh A."/>
            <person name="Wilkins M.J."/>
            <person name="Williams K.H."/>
            <person name="Banfield J.F."/>
        </authorList>
    </citation>
    <scope>NUCLEOTIDE SEQUENCE [LARGE SCALE GENOMIC DNA]</scope>
</reference>
<name>A0A0G1Z2H7_9BACT</name>
<dbReference type="GO" id="GO:1990904">
    <property type="term" value="C:ribonucleoprotein complex"/>
    <property type="evidence" value="ECO:0007669"/>
    <property type="project" value="UniProtKB-KW"/>
</dbReference>